<keyword evidence="4" id="KW-0472">Membrane</keyword>
<gene>
    <name evidence="6" type="ORF">ACFSR2_18010</name>
</gene>
<keyword evidence="6" id="KW-0808">Transferase</keyword>
<keyword evidence="7" id="KW-1185">Reference proteome</keyword>
<keyword evidence="4" id="KW-0812">Transmembrane</keyword>
<dbReference type="PANTHER" id="PTHR43547">
    <property type="entry name" value="TWO-COMPONENT HISTIDINE KINASE"/>
    <property type="match status" value="1"/>
</dbReference>
<dbReference type="EMBL" id="JBHULC010000022">
    <property type="protein sequence ID" value="MFD2522800.1"/>
    <property type="molecule type" value="Genomic_DNA"/>
</dbReference>
<keyword evidence="3" id="KW-0597">Phosphoprotein</keyword>
<evidence type="ECO:0000256" key="2">
    <source>
        <dbReference type="ARBA" id="ARBA00012438"/>
    </source>
</evidence>
<feature type="domain" description="Histidine kinase" evidence="5">
    <location>
        <begin position="332"/>
        <end position="550"/>
    </location>
</feature>
<dbReference type="SMART" id="SM00388">
    <property type="entry name" value="HisKA"/>
    <property type="match status" value="1"/>
</dbReference>
<dbReference type="InterPro" id="IPR005467">
    <property type="entry name" value="His_kinase_dom"/>
</dbReference>
<dbReference type="EC" id="2.7.13.3" evidence="2"/>
<evidence type="ECO:0000313" key="7">
    <source>
        <dbReference type="Proteomes" id="UP001597510"/>
    </source>
</evidence>
<accession>A0ABW5JE36</accession>
<dbReference type="PRINTS" id="PR00344">
    <property type="entry name" value="BCTRLSENSOR"/>
</dbReference>
<comment type="caution">
    <text evidence="6">The sequence shown here is derived from an EMBL/GenBank/DDBJ whole genome shotgun (WGS) entry which is preliminary data.</text>
</comment>
<dbReference type="InterPro" id="IPR036097">
    <property type="entry name" value="HisK_dim/P_sf"/>
</dbReference>
<comment type="catalytic activity">
    <reaction evidence="1">
        <text>ATP + protein L-histidine = ADP + protein N-phospho-L-histidine.</text>
        <dbReference type="EC" id="2.7.13.3"/>
    </reaction>
</comment>
<dbReference type="Gene3D" id="1.10.287.130">
    <property type="match status" value="1"/>
</dbReference>
<evidence type="ECO:0000256" key="1">
    <source>
        <dbReference type="ARBA" id="ARBA00000085"/>
    </source>
</evidence>
<dbReference type="CDD" id="cd00082">
    <property type="entry name" value="HisKA"/>
    <property type="match status" value="1"/>
</dbReference>
<dbReference type="PANTHER" id="PTHR43547:SF2">
    <property type="entry name" value="HYBRID SIGNAL TRANSDUCTION HISTIDINE KINASE C"/>
    <property type="match status" value="1"/>
</dbReference>
<dbReference type="RefSeq" id="WP_340239429.1">
    <property type="nucleotide sequence ID" value="NZ_JBBEWC010000013.1"/>
</dbReference>
<sequence length="550" mass="62692">MKTGLKNRTHFVLICVSLLVLTLFNAFWLRQNYTEQKNNLQKDVSNSFEKTVATMQDSIIKRQVDSSFKARQATVAPKKTKRPKRVKIDDVKINNFFFREPMPPTHLTLNRDSSKSRSITIYSNSNWQKSDSVGKELLAKMIQSISLDSNRRNIQIQLKLDSTKPYAPPRKMAGRVMLVSGVKFDTLVKNVGGYISPKRTWTLAPKPVKDVTGLKEDIIIKLVNDTLNLKEVKQKFEARLVKQQVNIPFDVSYVARAKKDTVTALRAEVIFGNSVYQASFADSTWFLTKKIIPQILFSVFLISITGLSFWLIYRNLQQQNRLTALKNDFVSNITHELKTPISTVSVAIEALSNFNVLQNPTQTKEYLEISKNELNRLSILVDKVLKMSVFEQKELVLNNDNVNFRSLVESVLATMKLQFEKFHANVNFDLLGKTFTIIGDSVHLTNVVYNLLENALKYSKEPHINVVLQEDEQSLQLSIEDNGMGIEEEFLTKIFDKFFRVPTGNVHNIKGYGLGLSYVKNVIERHNGTIEVNSKVGEGSTFIMKLPLLT</sequence>
<dbReference type="SMART" id="SM00387">
    <property type="entry name" value="HATPase_c"/>
    <property type="match status" value="1"/>
</dbReference>
<dbReference type="InterPro" id="IPR036890">
    <property type="entry name" value="HATPase_C_sf"/>
</dbReference>
<protein>
    <recommendedName>
        <fullName evidence="2">histidine kinase</fullName>
        <ecNumber evidence="2">2.7.13.3</ecNumber>
    </recommendedName>
</protein>
<dbReference type="SUPFAM" id="SSF55874">
    <property type="entry name" value="ATPase domain of HSP90 chaperone/DNA topoisomerase II/histidine kinase"/>
    <property type="match status" value="1"/>
</dbReference>
<reference evidence="7" key="1">
    <citation type="journal article" date="2019" name="Int. J. Syst. Evol. Microbiol.">
        <title>The Global Catalogue of Microorganisms (GCM) 10K type strain sequencing project: providing services to taxonomists for standard genome sequencing and annotation.</title>
        <authorList>
            <consortium name="The Broad Institute Genomics Platform"/>
            <consortium name="The Broad Institute Genome Sequencing Center for Infectious Disease"/>
            <person name="Wu L."/>
            <person name="Ma J."/>
        </authorList>
    </citation>
    <scope>NUCLEOTIDE SEQUENCE [LARGE SCALE GENOMIC DNA]</scope>
    <source>
        <strain evidence="7">KCTC 52344</strain>
    </source>
</reference>
<dbReference type="InterPro" id="IPR004358">
    <property type="entry name" value="Sig_transdc_His_kin-like_C"/>
</dbReference>
<dbReference type="InterPro" id="IPR003594">
    <property type="entry name" value="HATPase_dom"/>
</dbReference>
<dbReference type="SUPFAM" id="SSF47384">
    <property type="entry name" value="Homodimeric domain of signal transducing histidine kinase"/>
    <property type="match status" value="1"/>
</dbReference>
<proteinExistence type="predicted"/>
<evidence type="ECO:0000313" key="6">
    <source>
        <dbReference type="EMBL" id="MFD2522800.1"/>
    </source>
</evidence>
<evidence type="ECO:0000256" key="4">
    <source>
        <dbReference type="SAM" id="Phobius"/>
    </source>
</evidence>
<evidence type="ECO:0000256" key="3">
    <source>
        <dbReference type="ARBA" id="ARBA00022553"/>
    </source>
</evidence>
<keyword evidence="4" id="KW-1133">Transmembrane helix</keyword>
<dbReference type="Pfam" id="PF02518">
    <property type="entry name" value="HATPase_c"/>
    <property type="match status" value="1"/>
</dbReference>
<keyword evidence="6" id="KW-0418">Kinase</keyword>
<evidence type="ECO:0000259" key="5">
    <source>
        <dbReference type="PROSITE" id="PS50109"/>
    </source>
</evidence>
<name>A0ABW5JE36_9BACT</name>
<dbReference type="GO" id="GO:0016301">
    <property type="term" value="F:kinase activity"/>
    <property type="evidence" value="ECO:0007669"/>
    <property type="project" value="UniProtKB-KW"/>
</dbReference>
<dbReference type="Proteomes" id="UP001597510">
    <property type="component" value="Unassembled WGS sequence"/>
</dbReference>
<dbReference type="Gene3D" id="3.30.565.10">
    <property type="entry name" value="Histidine kinase-like ATPase, C-terminal domain"/>
    <property type="match status" value="1"/>
</dbReference>
<organism evidence="6 7">
    <name type="scientific">Emticicia soli</name>
    <dbReference type="NCBI Taxonomy" id="2027878"/>
    <lineage>
        <taxon>Bacteria</taxon>
        <taxon>Pseudomonadati</taxon>
        <taxon>Bacteroidota</taxon>
        <taxon>Cytophagia</taxon>
        <taxon>Cytophagales</taxon>
        <taxon>Leadbetterellaceae</taxon>
        <taxon>Emticicia</taxon>
    </lineage>
</organism>
<dbReference type="InterPro" id="IPR003661">
    <property type="entry name" value="HisK_dim/P_dom"/>
</dbReference>
<feature type="transmembrane region" description="Helical" evidence="4">
    <location>
        <begin position="291"/>
        <end position="313"/>
    </location>
</feature>
<dbReference type="Pfam" id="PF00512">
    <property type="entry name" value="HisKA"/>
    <property type="match status" value="1"/>
</dbReference>
<dbReference type="PROSITE" id="PS50109">
    <property type="entry name" value="HIS_KIN"/>
    <property type="match status" value="1"/>
</dbReference>